<feature type="domain" description="Crinkler effector protein N-terminal" evidence="4">
    <location>
        <begin position="10"/>
        <end position="107"/>
    </location>
</feature>
<dbReference type="Pfam" id="PF20147">
    <property type="entry name" value="Crinkler"/>
    <property type="match status" value="1"/>
</dbReference>
<dbReference type="GO" id="GO:0043657">
    <property type="term" value="C:host cell"/>
    <property type="evidence" value="ECO:0007669"/>
    <property type="project" value="UniProtKB-SubCell"/>
</dbReference>
<evidence type="ECO:0000313" key="5">
    <source>
        <dbReference type="EMBL" id="CAE6400020.1"/>
    </source>
</evidence>
<proteinExistence type="predicted"/>
<protein>
    <recommendedName>
        <fullName evidence="4">Crinkler effector protein N-terminal domain-containing protein</fullName>
    </recommendedName>
</protein>
<dbReference type="EMBL" id="CAJMWX010000079">
    <property type="protein sequence ID" value="CAE6400020.1"/>
    <property type="molecule type" value="Genomic_DNA"/>
</dbReference>
<organism evidence="5 6">
    <name type="scientific">Rhizoctonia solani</name>
    <dbReference type="NCBI Taxonomy" id="456999"/>
    <lineage>
        <taxon>Eukaryota</taxon>
        <taxon>Fungi</taxon>
        <taxon>Dikarya</taxon>
        <taxon>Basidiomycota</taxon>
        <taxon>Agaricomycotina</taxon>
        <taxon>Agaricomycetes</taxon>
        <taxon>Cantharellales</taxon>
        <taxon>Ceratobasidiaceae</taxon>
        <taxon>Rhizoctonia</taxon>
    </lineage>
</organism>
<dbReference type="AlphaFoldDB" id="A0A8H2WPF9"/>
<evidence type="ECO:0000256" key="2">
    <source>
        <dbReference type="ARBA" id="ARBA00004613"/>
    </source>
</evidence>
<evidence type="ECO:0000256" key="1">
    <source>
        <dbReference type="ARBA" id="ARBA00004340"/>
    </source>
</evidence>
<evidence type="ECO:0000256" key="3">
    <source>
        <dbReference type="ARBA" id="ARBA00022525"/>
    </source>
</evidence>
<name>A0A8H2WPF9_9AGAM</name>
<dbReference type="Proteomes" id="UP000663888">
    <property type="component" value="Unassembled WGS sequence"/>
</dbReference>
<gene>
    <name evidence="5" type="ORF">RDB_LOCUS3018</name>
</gene>
<accession>A0A8H2WPF9</accession>
<dbReference type="GO" id="GO:0005576">
    <property type="term" value="C:extracellular region"/>
    <property type="evidence" value="ECO:0007669"/>
    <property type="project" value="UniProtKB-SubCell"/>
</dbReference>
<dbReference type="InterPro" id="IPR045379">
    <property type="entry name" value="Crinkler_N"/>
</dbReference>
<comment type="caution">
    <text evidence="5">The sequence shown here is derived from an EMBL/GenBank/DDBJ whole genome shotgun (WGS) entry which is preliminary data.</text>
</comment>
<comment type="subcellular location">
    <subcellularLocation>
        <location evidence="1">Host cell</location>
    </subcellularLocation>
    <subcellularLocation>
        <location evidence="2">Secreted</location>
    </subcellularLocation>
</comment>
<reference evidence="5" key="1">
    <citation type="submission" date="2021-01" db="EMBL/GenBank/DDBJ databases">
        <authorList>
            <person name="Kaushik A."/>
        </authorList>
    </citation>
    <scope>NUCLEOTIDE SEQUENCE</scope>
    <source>
        <strain evidence="5">AG4-R118</strain>
    </source>
</reference>
<keyword evidence="3" id="KW-0964">Secreted</keyword>
<evidence type="ECO:0000259" key="4">
    <source>
        <dbReference type="Pfam" id="PF20147"/>
    </source>
</evidence>
<evidence type="ECO:0000313" key="6">
    <source>
        <dbReference type="Proteomes" id="UP000663888"/>
    </source>
</evidence>
<feature type="non-terminal residue" evidence="5">
    <location>
        <position position="1"/>
    </location>
</feature>
<sequence length="167" mass="18979">MPGTTSKAEITLNVMVEGDDPGHSIFDITVPLQSRFTQVLKIIQKEYRDLQQISLYGLELYRVNMRPEQSRDIKISDEAILPSLRLVSSEWPSQSDADSQLIHIIVRPRTRQVTSTNRTDTPPSAEKEFSNYIENFNNLQLGFAQRVNTRNSSSAAQPKNFRAQQNG</sequence>